<keyword evidence="3" id="KW-0075">B-cell activation</keyword>
<dbReference type="Pfam" id="PF14545">
    <property type="entry name" value="DBB"/>
    <property type="match status" value="1"/>
</dbReference>
<dbReference type="RefSeq" id="XP_021101102.1">
    <property type="nucleotide sequence ID" value="XM_021245443.1"/>
</dbReference>
<dbReference type="GO" id="GO:0007165">
    <property type="term" value="P:signal transduction"/>
    <property type="evidence" value="ECO:0007669"/>
    <property type="project" value="InterPro"/>
</dbReference>
<feature type="region of interest" description="Disordered" evidence="8">
    <location>
        <begin position="401"/>
        <end position="476"/>
    </location>
</feature>
<dbReference type="GO" id="GO:0042113">
    <property type="term" value="P:B cell activation"/>
    <property type="evidence" value="ECO:0007669"/>
    <property type="project" value="UniProtKB-KW"/>
</dbReference>
<dbReference type="InterPro" id="IPR041340">
    <property type="entry name" value="PIK3AP1_TIR"/>
</dbReference>
<dbReference type="CTD" id="55024"/>
<evidence type="ECO:0000313" key="13">
    <source>
        <dbReference type="RefSeq" id="XP_021101102.1"/>
    </source>
</evidence>
<dbReference type="GO" id="GO:0051898">
    <property type="term" value="P:negative regulation of phosphatidylinositol 3-kinase/protein kinase B signal transduction"/>
    <property type="evidence" value="ECO:0007669"/>
    <property type="project" value="TreeGrafter"/>
</dbReference>
<evidence type="ECO:0000256" key="7">
    <source>
        <dbReference type="ARBA" id="ARBA00069696"/>
    </source>
</evidence>
<evidence type="ECO:0000256" key="6">
    <source>
        <dbReference type="ARBA" id="ARBA00065779"/>
    </source>
</evidence>
<evidence type="ECO:0000256" key="3">
    <source>
        <dbReference type="ARBA" id="ARBA00022936"/>
    </source>
</evidence>
<dbReference type="PROSITE" id="PS51376">
    <property type="entry name" value="DBB"/>
    <property type="match status" value="1"/>
</dbReference>
<evidence type="ECO:0000313" key="12">
    <source>
        <dbReference type="RefSeq" id="XP_021101101.1"/>
    </source>
</evidence>
<dbReference type="GO" id="GO:0005102">
    <property type="term" value="F:signaling receptor binding"/>
    <property type="evidence" value="ECO:0007669"/>
    <property type="project" value="TreeGrafter"/>
</dbReference>
<feature type="region of interest" description="Disordered" evidence="8">
    <location>
        <begin position="491"/>
        <end position="573"/>
    </location>
</feature>
<protein>
    <recommendedName>
        <fullName evidence="7">B-cell scaffold protein with ankyrin repeats</fullName>
    </recommendedName>
</protein>
<dbReference type="GO" id="GO:0051246">
    <property type="term" value="P:regulation of protein metabolic process"/>
    <property type="evidence" value="ECO:0007669"/>
    <property type="project" value="UniProtKB-ARBA"/>
</dbReference>
<keyword evidence="1" id="KW-0597">Phosphoprotein</keyword>
<sequence length="775" mass="86917">MHCILSCLAPSCTMRGNTKGILVMYEEDAEDWAVYLRKLFSQAVETEGILLYRLEHFSLRHLESLSLTSYKCKLLILSGSVLSDLTPKKCEFLEKMLDSPNSVVTLLCGLRSAAPLYESLNIPAGRWELSTEQQPRDYISVIQRVLFRDSEAYLEVSVPAEQRVNNPEEMKEKNKTEGSSGTSRSAVSLAMVLPAEVPCENPGEIFIFLKDEVVGETVEAEFVSHAKYIRARLALWDKNVWCMKALDFPPGPVNVRVYCDGILTATGEMKYSSPAMVVKGPTRAADSEGTLCWNDIEELDGILASIFKHEIPYYDFQSLQSEICPQNEYMHINELPTLLHCAAKFGLKNLALHLLQCSGANWASKMKNTSGADPAHIAKKYGHEELKKIFEDFSIQEISRNNEQLNDDEKDRASPSAYSPSSESTALHRGRRTKPRQSEGVTDATEETGEGQEPEPGEDVQLSPTEGSSESSEDPYDDLYVFIPVTELDPEGEPPACCRPPLPSPRPACAALQPEKPPSASQGKTGESPVERSHNWNDFRARQETRDEPKGGEAKKEDEKVQEAEEDPYTFAKIDENEYDMILSNMSVKKKPGSQSFIMNRPPAPTPRPTTTFPKEETMSYIAQVFQQKAARRQSDSDKSHGLPKKPDKARMESPAMSIPRGCLAAGQEELILLQEKVKNGKLSVDEALEKFKHWQMGKSSLEMIQQEKLRQLRDNIIGKRPEEENICDKLIIVHHPSGTTAHNENMLHNTPFSNKVPAPLQVEKEFGFCCRKYH</sequence>
<dbReference type="PANTHER" id="PTHR16267">
    <property type="entry name" value="BANK1/PIK3AP1 FAMILY MEMBER"/>
    <property type="match status" value="1"/>
</dbReference>
<accession>A0AAX6RWJ0</accession>
<evidence type="ECO:0000259" key="9">
    <source>
        <dbReference type="PROSITE" id="PS50104"/>
    </source>
</evidence>
<dbReference type="InterPro" id="IPR036770">
    <property type="entry name" value="Ankyrin_rpt-contain_sf"/>
</dbReference>
<comment type="subunit">
    <text evidence="6">Interacts with LYN, ITPR1 and ITPR2.</text>
</comment>
<feature type="compositionally biased region" description="Basic and acidic residues" evidence="8">
    <location>
        <begin position="633"/>
        <end position="652"/>
    </location>
</feature>
<feature type="compositionally biased region" description="Low complexity" evidence="8">
    <location>
        <begin position="414"/>
        <end position="424"/>
    </location>
</feature>
<dbReference type="GO" id="GO:0050869">
    <property type="term" value="P:negative regulation of B cell activation"/>
    <property type="evidence" value="ECO:0007669"/>
    <property type="project" value="TreeGrafter"/>
</dbReference>
<dbReference type="PANTHER" id="PTHR16267:SF13">
    <property type="entry name" value="B-CELL SCAFFOLD PROTEIN WITH ANKYRIN REPEATS"/>
    <property type="match status" value="1"/>
</dbReference>
<proteinExistence type="predicted"/>
<dbReference type="SMART" id="SM01282">
    <property type="entry name" value="DBB"/>
    <property type="match status" value="1"/>
</dbReference>
<dbReference type="InterPro" id="IPR017893">
    <property type="entry name" value="DBB_domain"/>
</dbReference>
<feature type="compositionally biased region" description="Basic and acidic residues" evidence="8">
    <location>
        <begin position="166"/>
        <end position="176"/>
    </location>
</feature>
<dbReference type="InterPro" id="IPR035897">
    <property type="entry name" value="Toll_tir_struct_dom_sf"/>
</dbReference>
<evidence type="ECO:0000256" key="4">
    <source>
        <dbReference type="ARBA" id="ARBA00023043"/>
    </source>
</evidence>
<feature type="compositionally biased region" description="Acidic residues" evidence="8">
    <location>
        <begin position="444"/>
        <end position="458"/>
    </location>
</feature>
<dbReference type="InterPro" id="IPR000157">
    <property type="entry name" value="TIR_dom"/>
</dbReference>
<dbReference type="Pfam" id="PF18567">
    <property type="entry name" value="TIR_3"/>
    <property type="match status" value="1"/>
</dbReference>
<evidence type="ECO:0000256" key="1">
    <source>
        <dbReference type="ARBA" id="ARBA00022553"/>
    </source>
</evidence>
<feature type="region of interest" description="Disordered" evidence="8">
    <location>
        <begin position="627"/>
        <end position="655"/>
    </location>
</feature>
<comment type="function">
    <text evidence="5">Involved in B-cell receptor (BCR)-induced Ca(2+) mobilization from intracellular stores. Promotes Lyn-mediated phosphorylation of IP3 receptors 1 and 2.</text>
</comment>
<keyword evidence="2" id="KW-0677">Repeat</keyword>
<feature type="domain" description="TIR" evidence="9">
    <location>
        <begin position="17"/>
        <end position="145"/>
    </location>
</feature>
<dbReference type="PROSITE" id="PS50104">
    <property type="entry name" value="TIR"/>
    <property type="match status" value="1"/>
</dbReference>
<keyword evidence="11" id="KW-1185">Reference proteome</keyword>
<dbReference type="Proteomes" id="UP000694906">
    <property type="component" value="Unplaced"/>
</dbReference>
<reference evidence="12 13" key="1">
    <citation type="submission" date="2025-04" db="UniProtKB">
        <authorList>
            <consortium name="RefSeq"/>
        </authorList>
    </citation>
    <scope>IDENTIFICATION</scope>
</reference>
<feature type="domain" description="DBB" evidence="10">
    <location>
        <begin position="192"/>
        <end position="319"/>
    </location>
</feature>
<evidence type="ECO:0000256" key="2">
    <source>
        <dbReference type="ARBA" id="ARBA00022737"/>
    </source>
</evidence>
<dbReference type="SUPFAM" id="SSF48403">
    <property type="entry name" value="Ankyrin repeat"/>
    <property type="match status" value="1"/>
</dbReference>
<dbReference type="InterPro" id="IPR052446">
    <property type="entry name" value="B-cell_PI3K-Signaling_Adptrs"/>
</dbReference>
<dbReference type="GeneID" id="101698344"/>
<feature type="compositionally biased region" description="Basic and acidic residues" evidence="8">
    <location>
        <begin position="529"/>
        <end position="563"/>
    </location>
</feature>
<organism evidence="11 12">
    <name type="scientific">Heterocephalus glaber</name>
    <name type="common">Naked mole rat</name>
    <dbReference type="NCBI Taxonomy" id="10181"/>
    <lineage>
        <taxon>Eukaryota</taxon>
        <taxon>Metazoa</taxon>
        <taxon>Chordata</taxon>
        <taxon>Craniata</taxon>
        <taxon>Vertebrata</taxon>
        <taxon>Euteleostomi</taxon>
        <taxon>Mammalia</taxon>
        <taxon>Eutheria</taxon>
        <taxon>Euarchontoglires</taxon>
        <taxon>Glires</taxon>
        <taxon>Rodentia</taxon>
        <taxon>Hystricomorpha</taxon>
        <taxon>Bathyergidae</taxon>
        <taxon>Heterocephalus</taxon>
    </lineage>
</organism>
<dbReference type="RefSeq" id="XP_021101101.1">
    <property type="nucleotide sequence ID" value="XM_021245442.1"/>
</dbReference>
<dbReference type="AlphaFoldDB" id="A0AAX6RWJ0"/>
<dbReference type="GO" id="GO:1990782">
    <property type="term" value="F:protein tyrosine kinase binding"/>
    <property type="evidence" value="ECO:0007669"/>
    <property type="project" value="TreeGrafter"/>
</dbReference>
<evidence type="ECO:0000259" key="10">
    <source>
        <dbReference type="PROSITE" id="PS51376"/>
    </source>
</evidence>
<name>A0AAX6RWJ0_HETGA</name>
<feature type="compositionally biased region" description="Pro residues" evidence="8">
    <location>
        <begin position="497"/>
        <end position="506"/>
    </location>
</feature>
<gene>
    <name evidence="12 13" type="primary">Bank1</name>
</gene>
<dbReference type="Gene3D" id="1.25.40.20">
    <property type="entry name" value="Ankyrin repeat-containing domain"/>
    <property type="match status" value="1"/>
</dbReference>
<keyword evidence="4" id="KW-0040">ANK repeat</keyword>
<feature type="region of interest" description="Disordered" evidence="8">
    <location>
        <begin position="164"/>
        <end position="183"/>
    </location>
</feature>
<dbReference type="FunFam" id="3.40.50.10140:FF:000017">
    <property type="entry name" value="B cell scaffold protein with ankyrin repeats 1"/>
    <property type="match status" value="1"/>
</dbReference>
<evidence type="ECO:0000256" key="8">
    <source>
        <dbReference type="SAM" id="MobiDB-lite"/>
    </source>
</evidence>
<evidence type="ECO:0000256" key="5">
    <source>
        <dbReference type="ARBA" id="ARBA00054773"/>
    </source>
</evidence>
<dbReference type="Gene3D" id="3.40.50.10140">
    <property type="entry name" value="Toll/interleukin-1 receptor homology (TIR) domain"/>
    <property type="match status" value="1"/>
</dbReference>
<evidence type="ECO:0000313" key="11">
    <source>
        <dbReference type="Proteomes" id="UP000694906"/>
    </source>
</evidence>